<dbReference type="SMART" id="SM00829">
    <property type="entry name" value="PKS_ER"/>
    <property type="match status" value="1"/>
</dbReference>
<keyword evidence="3" id="KW-1185">Reference proteome</keyword>
<reference evidence="2 3" key="1">
    <citation type="journal article" date="2024" name="Front Chem Biol">
        <title>Unveiling the potential of Daldinia eschscholtzii MFLUCC 19-0629 through bioactivity and bioinformatics studies for enhanced sustainable agriculture production.</title>
        <authorList>
            <person name="Brooks S."/>
            <person name="Weaver J.A."/>
            <person name="Klomchit A."/>
            <person name="Alharthi S.A."/>
            <person name="Onlamun T."/>
            <person name="Nurani R."/>
            <person name="Vong T.K."/>
            <person name="Alberti F."/>
            <person name="Greco C."/>
        </authorList>
    </citation>
    <scope>NUCLEOTIDE SEQUENCE [LARGE SCALE GENOMIC DNA]</scope>
    <source>
        <strain evidence="2">MFLUCC 19-0629</strain>
    </source>
</reference>
<dbReference type="SUPFAM" id="SSF50129">
    <property type="entry name" value="GroES-like"/>
    <property type="match status" value="1"/>
</dbReference>
<evidence type="ECO:0000313" key="3">
    <source>
        <dbReference type="Proteomes" id="UP001369815"/>
    </source>
</evidence>
<dbReference type="Gene3D" id="3.90.180.10">
    <property type="entry name" value="Medium-chain alcohol dehydrogenases, catalytic domain"/>
    <property type="match status" value="1"/>
</dbReference>
<dbReference type="InterPro" id="IPR036291">
    <property type="entry name" value="NAD(P)-bd_dom_sf"/>
</dbReference>
<dbReference type="AlphaFoldDB" id="A0AAX6M913"/>
<dbReference type="EMBL" id="JBANMG010000009">
    <property type="protein sequence ID" value="KAK6949140.1"/>
    <property type="molecule type" value="Genomic_DNA"/>
</dbReference>
<sequence>MAALPRTMRSLVAPRYGWPTSWEVANMPVPAVTSPKDVLIKVHAAGIATGDTQLARGATRYIFGDLKFPHKIGIEAAGVVVKVGSGVTLFKPGDEVYAFGHSRPMDLTAERGFCSEYAVAQENLTIFKPINSSFEDVCDLGNVVTALQSIEMGLRLMRENGVADGLEGKTVLVPGGLSATGSVAIQILKNVYRVGRVITTVSTAKVPLVEQYLPGLVDQVIDYTRVKKLTDAIPPGSIDLVYNTQWILTSTFPLVKPDVGVVMSIASVPTPGLLRLMLPPLPFFVYWLAGLAQLWYRFKLRGTNVKYEFHSGNPSAREDLERAGEIQAIGKVKTVSRVVEIEDIEAVRREAQKVASGKGGIGKLVIKIAK</sequence>
<evidence type="ECO:0000259" key="1">
    <source>
        <dbReference type="SMART" id="SM00829"/>
    </source>
</evidence>
<gene>
    <name evidence="2" type="ORF">Daesc_009214</name>
</gene>
<organism evidence="2 3">
    <name type="scientific">Daldinia eschscholtzii</name>
    <dbReference type="NCBI Taxonomy" id="292717"/>
    <lineage>
        <taxon>Eukaryota</taxon>
        <taxon>Fungi</taxon>
        <taxon>Dikarya</taxon>
        <taxon>Ascomycota</taxon>
        <taxon>Pezizomycotina</taxon>
        <taxon>Sordariomycetes</taxon>
        <taxon>Xylariomycetidae</taxon>
        <taxon>Xylariales</taxon>
        <taxon>Hypoxylaceae</taxon>
        <taxon>Daldinia</taxon>
    </lineage>
</organism>
<dbReference type="InterPro" id="IPR013154">
    <property type="entry name" value="ADH-like_N"/>
</dbReference>
<dbReference type="SUPFAM" id="SSF51735">
    <property type="entry name" value="NAD(P)-binding Rossmann-fold domains"/>
    <property type="match status" value="1"/>
</dbReference>
<evidence type="ECO:0000313" key="2">
    <source>
        <dbReference type="EMBL" id="KAK6949140.1"/>
    </source>
</evidence>
<dbReference type="Pfam" id="PF08240">
    <property type="entry name" value="ADH_N"/>
    <property type="match status" value="1"/>
</dbReference>
<dbReference type="InterPro" id="IPR020843">
    <property type="entry name" value="ER"/>
</dbReference>
<dbReference type="PANTHER" id="PTHR11695:SF294">
    <property type="entry name" value="RETICULON-4-INTERACTING PROTEIN 1, MITOCHONDRIAL"/>
    <property type="match status" value="1"/>
</dbReference>
<dbReference type="GO" id="GO:0016491">
    <property type="term" value="F:oxidoreductase activity"/>
    <property type="evidence" value="ECO:0007669"/>
    <property type="project" value="InterPro"/>
</dbReference>
<dbReference type="Gene3D" id="3.40.50.720">
    <property type="entry name" value="NAD(P)-binding Rossmann-like Domain"/>
    <property type="match status" value="1"/>
</dbReference>
<protein>
    <recommendedName>
        <fullName evidence="1">Enoyl reductase (ER) domain-containing protein</fullName>
    </recommendedName>
</protein>
<dbReference type="InterPro" id="IPR011032">
    <property type="entry name" value="GroES-like_sf"/>
</dbReference>
<dbReference type="PANTHER" id="PTHR11695">
    <property type="entry name" value="ALCOHOL DEHYDROGENASE RELATED"/>
    <property type="match status" value="1"/>
</dbReference>
<comment type="caution">
    <text evidence="2">The sequence shown here is derived from an EMBL/GenBank/DDBJ whole genome shotgun (WGS) entry which is preliminary data.</text>
</comment>
<feature type="domain" description="Enoyl reductase (ER)" evidence="1">
    <location>
        <begin position="17"/>
        <end position="366"/>
    </location>
</feature>
<dbReference type="InterPro" id="IPR050700">
    <property type="entry name" value="YIM1/Zinc_Alcohol_DH_Fams"/>
</dbReference>
<proteinExistence type="predicted"/>
<name>A0AAX6M913_9PEZI</name>
<dbReference type="Proteomes" id="UP001369815">
    <property type="component" value="Unassembled WGS sequence"/>
</dbReference>
<accession>A0AAX6M913</accession>